<name>A0ABT2CXP5_9BURK</name>
<dbReference type="InterPro" id="IPR049708">
    <property type="entry name" value="PP0621-like"/>
</dbReference>
<proteinExistence type="predicted"/>
<evidence type="ECO:0000313" key="2">
    <source>
        <dbReference type="Proteomes" id="UP001204621"/>
    </source>
</evidence>
<organism evidence="1 2">
    <name type="scientific">Massilia terrae</name>
    <dbReference type="NCBI Taxonomy" id="1811224"/>
    <lineage>
        <taxon>Bacteria</taxon>
        <taxon>Pseudomonadati</taxon>
        <taxon>Pseudomonadota</taxon>
        <taxon>Betaproteobacteria</taxon>
        <taxon>Burkholderiales</taxon>
        <taxon>Oxalobacteraceae</taxon>
        <taxon>Telluria group</taxon>
        <taxon>Massilia</taxon>
    </lineage>
</organism>
<accession>A0ABT2CXP5</accession>
<comment type="caution">
    <text evidence="1">The sequence shown here is derived from an EMBL/GenBank/DDBJ whole genome shotgun (WGS) entry which is preliminary data.</text>
</comment>
<reference evidence="1 2" key="1">
    <citation type="submission" date="2022-08" db="EMBL/GenBank/DDBJ databases">
        <title>Reclassification of Massilia species as members of the genera Telluria, Duganella, Pseudoduganella, Mokoshia gen. nov. and Zemynaea gen. nov. using orthogonal and non-orthogonal genome-based approaches.</title>
        <authorList>
            <person name="Bowman J.P."/>
        </authorList>
    </citation>
    <scope>NUCLEOTIDE SEQUENCE [LARGE SCALE GENOMIC DNA]</scope>
    <source>
        <strain evidence="1 2">JCM 31606</strain>
    </source>
</reference>
<keyword evidence="2" id="KW-1185">Reference proteome</keyword>
<sequence>MTRLLFWIGFIVLVVMALRSKFREAAPRPPARRAPGPAPAAQAEAESMACCAHCGMYFPASEAVRADGRDFCSPAHARLPSH</sequence>
<evidence type="ECO:0000313" key="1">
    <source>
        <dbReference type="EMBL" id="MCS0658570.1"/>
    </source>
</evidence>
<dbReference type="NCBIfam" id="NF041023">
    <property type="entry name" value="PP0621_fam"/>
    <property type="match status" value="1"/>
</dbReference>
<dbReference type="Proteomes" id="UP001204621">
    <property type="component" value="Unassembled WGS sequence"/>
</dbReference>
<protein>
    <submittedName>
        <fullName evidence="1">PP0621 family protein</fullName>
    </submittedName>
</protein>
<gene>
    <name evidence="1" type="ORF">NX778_10890</name>
</gene>
<dbReference type="EMBL" id="JANUGU010000002">
    <property type="protein sequence ID" value="MCS0658570.1"/>
    <property type="molecule type" value="Genomic_DNA"/>
</dbReference>
<dbReference type="RefSeq" id="WP_258811745.1">
    <property type="nucleotide sequence ID" value="NZ_JANUGU010000002.1"/>
</dbReference>